<evidence type="ECO:0000256" key="5">
    <source>
        <dbReference type="ARBA" id="ARBA00023015"/>
    </source>
</evidence>
<evidence type="ECO:0000259" key="13">
    <source>
        <dbReference type="Pfam" id="PF00850"/>
    </source>
</evidence>
<comment type="catalytic activity">
    <reaction evidence="9">
        <text>N(6)-acetyl-L-lysyl-[histone] + H2O = L-lysyl-[histone] + acetate</text>
        <dbReference type="Rhea" id="RHEA:58196"/>
        <dbReference type="Rhea" id="RHEA-COMP:9845"/>
        <dbReference type="Rhea" id="RHEA-COMP:11338"/>
        <dbReference type="ChEBI" id="CHEBI:15377"/>
        <dbReference type="ChEBI" id="CHEBI:29969"/>
        <dbReference type="ChEBI" id="CHEBI:30089"/>
        <dbReference type="ChEBI" id="CHEBI:61930"/>
        <dbReference type="EC" id="3.5.1.98"/>
    </reaction>
</comment>
<dbReference type="InterPro" id="IPR023696">
    <property type="entry name" value="Ureohydrolase_dom_sf"/>
</dbReference>
<evidence type="ECO:0000313" key="15">
    <source>
        <dbReference type="Proteomes" id="UP001166286"/>
    </source>
</evidence>
<comment type="caution">
    <text evidence="14">The sequence shown here is derived from an EMBL/GenBank/DDBJ whole genome shotgun (WGS) entry which is preliminary data.</text>
</comment>
<dbReference type="GO" id="GO:0046872">
    <property type="term" value="F:metal ion binding"/>
    <property type="evidence" value="ECO:0007669"/>
    <property type="project" value="UniProtKB-KW"/>
</dbReference>
<dbReference type="SUPFAM" id="SSF52768">
    <property type="entry name" value="Arginase/deacetylase"/>
    <property type="match status" value="1"/>
</dbReference>
<evidence type="ECO:0000256" key="3">
    <source>
        <dbReference type="ARBA" id="ARBA00022801"/>
    </source>
</evidence>
<dbReference type="GO" id="GO:0040029">
    <property type="term" value="P:epigenetic regulation of gene expression"/>
    <property type="evidence" value="ECO:0007669"/>
    <property type="project" value="TreeGrafter"/>
</dbReference>
<feature type="binding site" evidence="12">
    <location>
        <position position="304"/>
    </location>
    <ligand>
        <name>a divalent metal cation</name>
        <dbReference type="ChEBI" id="CHEBI:60240"/>
    </ligand>
</feature>
<evidence type="ECO:0000256" key="11">
    <source>
        <dbReference type="PIRSR" id="PIRSR037913-2"/>
    </source>
</evidence>
<keyword evidence="5 9" id="KW-0805">Transcription regulation</keyword>
<dbReference type="PANTHER" id="PTHR10625">
    <property type="entry name" value="HISTONE DEACETYLASE HDAC1-RELATED"/>
    <property type="match status" value="1"/>
</dbReference>
<dbReference type="PANTHER" id="PTHR10625:SF36">
    <property type="entry name" value="HISTONE DEACETYLASE 3"/>
    <property type="match status" value="1"/>
</dbReference>
<evidence type="ECO:0000256" key="9">
    <source>
        <dbReference type="PIRNR" id="PIRNR037913"/>
    </source>
</evidence>
<feature type="binding site" evidence="12">
    <location>
        <position position="212"/>
    </location>
    <ligand>
        <name>a divalent metal cation</name>
        <dbReference type="ChEBI" id="CHEBI:60240"/>
    </ligand>
</feature>
<dbReference type="Proteomes" id="UP001166286">
    <property type="component" value="Unassembled WGS sequence"/>
</dbReference>
<evidence type="ECO:0000256" key="6">
    <source>
        <dbReference type="ARBA" id="ARBA00023163"/>
    </source>
</evidence>
<sequence>MTKQSIVQDYKHPQPGTTSTFTVDEKVRREVWNNGIRRPKGYVVSYHANPDMEKMHFGPKHPMKPWRLTLTNKIVLAYGMHEAMDLYIPRAATPQELKEFHREDYIDFLQRVTPADNTWDPESRTYAYNTADDCPIFDGLYNYCSLYAGASLDAARKLTNHQSQIAINWSGGLHHAKKTEASGFCYINDIVLAILQLLLHHPRVLYIDIDVHHGDGVEQAFWSTDRVMTLSFHKYDRAEFFPGTGALDDTGPLNNASPGAHHSLNVPLHDGIEDDQYIKLFQDIVRPCVRTYQPTVIVLQCGADSLGGDRLGCFNVNIKAHGACVAFVKKFNLPMLVLGGGGYTARNVAKAWAYETSLCIGAEVHPNLPVHTPYLEHFGNEKTLFPKLDSTERYANKNSRVYLESVVMGIMEQLRYLQGSPSVQMQHIPPDIGGLRDELERELFNEREEREERERARRKKERKG</sequence>
<dbReference type="Pfam" id="PF00850">
    <property type="entry name" value="Hist_deacetyl"/>
    <property type="match status" value="1"/>
</dbReference>
<keyword evidence="6 9" id="KW-0804">Transcription</keyword>
<comment type="subcellular location">
    <subcellularLocation>
        <location evidence="1 9">Nucleus</location>
    </subcellularLocation>
</comment>
<organism evidence="14 15">
    <name type="scientific">Cladonia borealis</name>
    <dbReference type="NCBI Taxonomy" id="184061"/>
    <lineage>
        <taxon>Eukaryota</taxon>
        <taxon>Fungi</taxon>
        <taxon>Dikarya</taxon>
        <taxon>Ascomycota</taxon>
        <taxon>Pezizomycotina</taxon>
        <taxon>Lecanoromycetes</taxon>
        <taxon>OSLEUM clade</taxon>
        <taxon>Lecanoromycetidae</taxon>
        <taxon>Lecanorales</taxon>
        <taxon>Lecanorineae</taxon>
        <taxon>Cladoniaceae</taxon>
        <taxon>Cladonia</taxon>
    </lineage>
</organism>
<evidence type="ECO:0000313" key="14">
    <source>
        <dbReference type="EMBL" id="KAK0509118.1"/>
    </source>
</evidence>
<dbReference type="PRINTS" id="PR01271">
    <property type="entry name" value="HISDACETLASE"/>
</dbReference>
<evidence type="ECO:0000256" key="2">
    <source>
        <dbReference type="ARBA" id="ARBA00012111"/>
    </source>
</evidence>
<evidence type="ECO:0000256" key="12">
    <source>
        <dbReference type="PIRSR" id="PIRSR037913-3"/>
    </source>
</evidence>
<feature type="binding site" evidence="11">
    <location>
        <position position="183"/>
    </location>
    <ligand>
        <name>substrate</name>
    </ligand>
</feature>
<proteinExistence type="inferred from homology"/>
<dbReference type="GO" id="GO:0141221">
    <property type="term" value="F:histone deacetylase activity, hydrolytic mechanism"/>
    <property type="evidence" value="ECO:0007669"/>
    <property type="project" value="UniProtKB-EC"/>
</dbReference>
<dbReference type="PRINTS" id="PR01270">
    <property type="entry name" value="HDASUPER"/>
</dbReference>
<dbReference type="InterPro" id="IPR003084">
    <property type="entry name" value="HDAC_I/II"/>
</dbReference>
<keyword evidence="3 9" id="KW-0378">Hydrolase</keyword>
<feature type="binding site" evidence="11">
    <location>
        <position position="133"/>
    </location>
    <ligand>
        <name>substrate</name>
    </ligand>
</feature>
<name>A0AA39QTY1_9LECA</name>
<evidence type="ECO:0000256" key="8">
    <source>
        <dbReference type="ARBA" id="ARBA00061569"/>
    </source>
</evidence>
<protein>
    <recommendedName>
        <fullName evidence="2 9">Histone deacetylase</fullName>
        <ecNumber evidence="2 9">3.5.1.98</ecNumber>
    </recommendedName>
</protein>
<feature type="binding site" evidence="12">
    <location>
        <position position="210"/>
    </location>
    <ligand>
        <name>a divalent metal cation</name>
        <dbReference type="ChEBI" id="CHEBI:60240"/>
    </ligand>
</feature>
<dbReference type="InterPro" id="IPR037138">
    <property type="entry name" value="His_deacetylse_dom_sf"/>
</dbReference>
<evidence type="ECO:0000256" key="1">
    <source>
        <dbReference type="ARBA" id="ARBA00004123"/>
    </source>
</evidence>
<dbReference type="GO" id="GO:0070210">
    <property type="term" value="C:Rpd3L-Expanded complex"/>
    <property type="evidence" value="ECO:0007669"/>
    <property type="project" value="TreeGrafter"/>
</dbReference>
<keyword evidence="15" id="KW-1185">Reference proteome</keyword>
<dbReference type="AlphaFoldDB" id="A0AA39QTY1"/>
<dbReference type="FunFam" id="3.40.800.20:FF:000007">
    <property type="entry name" value="Histone deacetylase"/>
    <property type="match status" value="1"/>
</dbReference>
<evidence type="ECO:0000256" key="4">
    <source>
        <dbReference type="ARBA" id="ARBA00022853"/>
    </source>
</evidence>
<dbReference type="InterPro" id="IPR000286">
    <property type="entry name" value="HDACs"/>
</dbReference>
<dbReference type="Gene3D" id="3.40.800.20">
    <property type="entry name" value="Histone deacetylase domain"/>
    <property type="match status" value="1"/>
</dbReference>
<dbReference type="InterPro" id="IPR023801">
    <property type="entry name" value="His_deacetylse_dom"/>
</dbReference>
<keyword evidence="7 9" id="KW-0539">Nucleus</keyword>
<dbReference type="EC" id="3.5.1.98" evidence="2 9"/>
<evidence type="ECO:0000256" key="7">
    <source>
        <dbReference type="ARBA" id="ARBA00023242"/>
    </source>
</evidence>
<reference evidence="14" key="1">
    <citation type="submission" date="2023-03" db="EMBL/GenBank/DDBJ databases">
        <title>Complete genome of Cladonia borealis.</title>
        <authorList>
            <person name="Park H."/>
        </authorList>
    </citation>
    <scope>NUCLEOTIDE SEQUENCE</scope>
    <source>
        <strain evidence="14">ANT050790</strain>
    </source>
</reference>
<accession>A0AA39QTY1</accession>
<gene>
    <name evidence="14" type="ORF">JMJ35_008489</name>
</gene>
<feature type="binding site" evidence="11">
    <location>
        <position position="343"/>
    </location>
    <ligand>
        <name>substrate</name>
    </ligand>
</feature>
<dbReference type="PIRSF" id="PIRSF037913">
    <property type="entry name" value="His_deacetylse_1"/>
    <property type="match status" value="1"/>
</dbReference>
<evidence type="ECO:0000256" key="10">
    <source>
        <dbReference type="PIRSR" id="PIRSR037913-1"/>
    </source>
</evidence>
<comment type="similarity">
    <text evidence="8 9">Belongs to the histone deacetylase family. HD Type 1 subfamily.</text>
</comment>
<dbReference type="EMBL" id="JAFEKC020000019">
    <property type="protein sequence ID" value="KAK0509118.1"/>
    <property type="molecule type" value="Genomic_DNA"/>
</dbReference>
<feature type="active site" description="Proton acceptor" evidence="10">
    <location>
        <position position="175"/>
    </location>
</feature>
<keyword evidence="12" id="KW-0479">Metal-binding</keyword>
<feature type="domain" description="Histone deacetylase" evidence="13">
    <location>
        <begin position="61"/>
        <end position="357"/>
    </location>
</feature>
<dbReference type="GO" id="GO:0034967">
    <property type="term" value="C:Set3 complex"/>
    <property type="evidence" value="ECO:0007669"/>
    <property type="project" value="UniProtKB-ARBA"/>
</dbReference>
<keyword evidence="4 9" id="KW-0156">Chromatin regulator</keyword>